<keyword evidence="1" id="KW-0547">Nucleotide-binding</keyword>
<sequence length="666" mass="73912">MRRIAVAAVASRRSVGGSGGPLVSDLRPFSPSIDWGTELLHSLWWLAQAWTITAVCTLAVLTVLARFTTWGRQFWTVTGAYFTGRHSLKPWLTLAAMLLSVIIGVRLAVLFSYQSNDLYSAAQVAVQGWATGDDAVRASGVRGFWIALLIFSVLAAILVTRVLIDLFMTQRFMLAWRTWLTDRLTGDWLDGRAYYRSRFIDQTIDNPDQRIQSDIDVFTALSGPQPNTPHQTSNGTLPFGAISSIVSVVSFTSILWNLSGDLNVFGIEIPRAMFWSVFVYVAFATVIAFALGRPLIRLSFNNEKFNAAFRYALVRLRDAAESVALYRGENVERSQLRERFRAVVANYRHFINRTMVFTGWNLSMNHIIIPLPWALQAPRLFSGQIQLGTVNQSVAAFGAIQDALSFFRNSYDTFAGYRASIIRLHGLVTADEQSRALPQLDVADLAAGTDGLVELGDVEVRNPAGEQLIEDLSLSLGVGEAMIITGKSGTGKTTLLRSIAQLWPYASGSVRCPQGQNETLYLSQVPYVPLGDLRTVVSYPHQPGDLSDEALREALLAVALPRYVDRLDEDGDWAKVLSPGEQQRVAFARVLLTKPKVVFLDEATSALDEPLEFMIYSLVRRELPDTVLVSVTHRTTVHRHHNTHLELLGEGRWRLGRVEEGEPAGV</sequence>
<proteinExistence type="predicted"/>
<name>A0ACD1FNG4_MYCFR</name>
<evidence type="ECO:0000313" key="2">
    <source>
        <dbReference type="Proteomes" id="UP000825598"/>
    </source>
</evidence>
<keyword evidence="2" id="KW-1185">Reference proteome</keyword>
<keyword evidence="1" id="KW-0067">ATP-binding</keyword>
<dbReference type="EMBL" id="CP081673">
    <property type="protein sequence ID" value="QZH68437.1"/>
    <property type="molecule type" value="Genomic_DNA"/>
</dbReference>
<protein>
    <submittedName>
        <fullName evidence="1">ABC transporter ATP-binding protein/permease</fullName>
    </submittedName>
</protein>
<reference evidence="1" key="1">
    <citation type="submission" date="2021-07" db="EMBL/GenBank/DDBJ databases">
        <title>Complete Genome Sequences of Mycobacterium farcinogenes Isolated from Clinical Specimens from Patients in Thailand.</title>
        <authorList>
            <person name="Sodsai P."/>
        </authorList>
    </citation>
    <scope>NUCLEOTIDE SEQUENCE</scope>
    <source>
        <strain evidence="1">BKK/CU-MFGFA-001</strain>
    </source>
</reference>
<accession>A0ACD1FNG4</accession>
<organism evidence="1 2">
    <name type="scientific">Mycolicibacterium farcinogenes</name>
    <name type="common">Mycobacterium farcinogenes</name>
    <dbReference type="NCBI Taxonomy" id="1802"/>
    <lineage>
        <taxon>Bacteria</taxon>
        <taxon>Bacillati</taxon>
        <taxon>Actinomycetota</taxon>
        <taxon>Actinomycetes</taxon>
        <taxon>Mycobacteriales</taxon>
        <taxon>Mycobacteriaceae</taxon>
        <taxon>Mycolicibacterium</taxon>
    </lineage>
</organism>
<evidence type="ECO:0000313" key="1">
    <source>
        <dbReference type="EMBL" id="QZH68437.1"/>
    </source>
</evidence>
<dbReference type="Proteomes" id="UP000825598">
    <property type="component" value="Chromosome"/>
</dbReference>
<gene>
    <name evidence="1" type="ORF">K6L26_12865</name>
</gene>